<organism evidence="1 2">
    <name type="scientific">Trametes coccinea (strain BRFM310)</name>
    <name type="common">Pycnoporus coccineus</name>
    <dbReference type="NCBI Taxonomy" id="1353009"/>
    <lineage>
        <taxon>Eukaryota</taxon>
        <taxon>Fungi</taxon>
        <taxon>Dikarya</taxon>
        <taxon>Basidiomycota</taxon>
        <taxon>Agaricomycotina</taxon>
        <taxon>Agaricomycetes</taxon>
        <taxon>Polyporales</taxon>
        <taxon>Polyporaceae</taxon>
        <taxon>Trametes</taxon>
    </lineage>
</organism>
<reference evidence="1 2" key="1">
    <citation type="journal article" date="2015" name="Biotechnol. Biofuels">
        <title>Enhanced degradation of softwood versus hardwood by the white-rot fungus Pycnoporus coccineus.</title>
        <authorList>
            <person name="Couturier M."/>
            <person name="Navarro D."/>
            <person name="Chevret D."/>
            <person name="Henrissat B."/>
            <person name="Piumi F."/>
            <person name="Ruiz-Duenas F.J."/>
            <person name="Martinez A.T."/>
            <person name="Grigoriev I.V."/>
            <person name="Riley R."/>
            <person name="Lipzen A."/>
            <person name="Berrin J.G."/>
            <person name="Master E.R."/>
            <person name="Rosso M.N."/>
        </authorList>
    </citation>
    <scope>NUCLEOTIDE SEQUENCE [LARGE SCALE GENOMIC DNA]</scope>
    <source>
        <strain evidence="1 2">BRFM310</strain>
    </source>
</reference>
<name>A0A1Y2I6B0_TRAC3</name>
<sequence length="213" mass="23073">MMLWLTRDIAEDWTLSDDVVSGLDWCYGEVSARHAHLEVLLRCARRCLAQRSSIEENLARLMDTRAVLYGMPLSAFLTYSLKQDGTLSDDVVSGSGLVHGGRSLRRMLIWKPCHVVLDFADHCRSLRSSAGEDLARLAHSRAVLPGMSLSAFLTCFCAAVAGALRTPGVSLQCGDVILCGTGTRTGVSSVLRDFALVDAAARCCCHVLNENGV</sequence>
<gene>
    <name evidence="1" type="ORF">PYCCODRAFT_1257064</name>
</gene>
<accession>A0A1Y2I6B0</accession>
<dbReference type="AlphaFoldDB" id="A0A1Y2I6B0"/>
<evidence type="ECO:0000313" key="1">
    <source>
        <dbReference type="EMBL" id="OSC96699.1"/>
    </source>
</evidence>
<keyword evidence="2" id="KW-1185">Reference proteome</keyword>
<dbReference type="EMBL" id="KZ084169">
    <property type="protein sequence ID" value="OSC96699.1"/>
    <property type="molecule type" value="Genomic_DNA"/>
</dbReference>
<evidence type="ECO:0000313" key="2">
    <source>
        <dbReference type="Proteomes" id="UP000193067"/>
    </source>
</evidence>
<proteinExistence type="predicted"/>
<dbReference type="Proteomes" id="UP000193067">
    <property type="component" value="Unassembled WGS sequence"/>
</dbReference>
<protein>
    <submittedName>
        <fullName evidence="1">Uncharacterized protein</fullName>
    </submittedName>
</protein>